<keyword evidence="2" id="KW-1185">Reference proteome</keyword>
<organism evidence="1 2">
    <name type="scientific">Brachionus calyciflorus</name>
    <dbReference type="NCBI Taxonomy" id="104777"/>
    <lineage>
        <taxon>Eukaryota</taxon>
        <taxon>Metazoa</taxon>
        <taxon>Spiralia</taxon>
        <taxon>Gnathifera</taxon>
        <taxon>Rotifera</taxon>
        <taxon>Eurotatoria</taxon>
        <taxon>Monogononta</taxon>
        <taxon>Pseudotrocha</taxon>
        <taxon>Ploima</taxon>
        <taxon>Brachionidae</taxon>
        <taxon>Brachionus</taxon>
    </lineage>
</organism>
<dbReference type="OrthoDB" id="10201816at2759"/>
<accession>A0A814D086</accession>
<sequence length="322" mass="37040">MIHGSNINNNECLLMSSNKSSKRCRTDNNSKTKQKYLFSNLDSMNESKLCSTSKKRIKLIEHKSISQQQELKREQILLVNKKADFLVNKLSSSKNSKYKYRDNKIRKSKLQKIRKNFISTSTLIQGYPNLESLLDKEKLSFIESTIYLNSTEMEKKESVKVSAFYLESSRSDYISNGSSNSSCPACATNDCLCDRCSSSVFEDESWNKSNFLSSTPLVIEPEEKAKKAHKSLFKKPNGFKLIQNYLSSKKSDSNDSDKKAKDLKRIMKIKESIRSRRFKSGFQVGSNLISNDNRNFENYTSMVPVNSNENFTKYGDFLVWYV</sequence>
<dbReference type="AlphaFoldDB" id="A0A814D086"/>
<protein>
    <submittedName>
        <fullName evidence="1">Uncharacterized protein</fullName>
    </submittedName>
</protein>
<name>A0A814D086_9BILA</name>
<gene>
    <name evidence="1" type="ORF">OXX778_LOCUS13816</name>
</gene>
<comment type="caution">
    <text evidence="1">The sequence shown here is derived from an EMBL/GenBank/DDBJ whole genome shotgun (WGS) entry which is preliminary data.</text>
</comment>
<reference evidence="1" key="1">
    <citation type="submission" date="2021-02" db="EMBL/GenBank/DDBJ databases">
        <authorList>
            <person name="Nowell W R."/>
        </authorList>
    </citation>
    <scope>NUCLEOTIDE SEQUENCE</scope>
    <source>
        <strain evidence="1">Ploen Becks lab</strain>
    </source>
</reference>
<evidence type="ECO:0000313" key="1">
    <source>
        <dbReference type="EMBL" id="CAF0948402.1"/>
    </source>
</evidence>
<evidence type="ECO:0000313" key="2">
    <source>
        <dbReference type="Proteomes" id="UP000663879"/>
    </source>
</evidence>
<proteinExistence type="predicted"/>
<dbReference type="EMBL" id="CAJNOC010002726">
    <property type="protein sequence ID" value="CAF0948402.1"/>
    <property type="molecule type" value="Genomic_DNA"/>
</dbReference>
<dbReference type="Proteomes" id="UP000663879">
    <property type="component" value="Unassembled WGS sequence"/>
</dbReference>